<keyword evidence="1" id="KW-0479">Metal-binding</keyword>
<dbReference type="AlphaFoldDB" id="A0A8E5HS62"/>
<dbReference type="OrthoDB" id="27975at2759"/>
<evidence type="ECO:0000256" key="5">
    <source>
        <dbReference type="SAM" id="MobiDB-lite"/>
    </source>
</evidence>
<gene>
    <name evidence="7" type="ORF">UV8b_04830</name>
</gene>
<dbReference type="InterPro" id="IPR004181">
    <property type="entry name" value="Znf_MIZ"/>
</dbReference>
<dbReference type="Proteomes" id="UP000027002">
    <property type="component" value="Chromosome 4"/>
</dbReference>
<dbReference type="PROSITE" id="PS00202">
    <property type="entry name" value="RUBREDOXIN"/>
    <property type="match status" value="1"/>
</dbReference>
<dbReference type="EMBL" id="CP072756">
    <property type="protein sequence ID" value="QUC20589.1"/>
    <property type="molecule type" value="Genomic_DNA"/>
</dbReference>
<dbReference type="Gene3D" id="3.30.40.10">
    <property type="entry name" value="Zinc/RING finger domain, C3HC4 (zinc finger)"/>
    <property type="match status" value="1"/>
</dbReference>
<feature type="compositionally biased region" description="Polar residues" evidence="5">
    <location>
        <begin position="203"/>
        <end position="214"/>
    </location>
</feature>
<dbReference type="GeneID" id="66065608"/>
<evidence type="ECO:0000256" key="1">
    <source>
        <dbReference type="ARBA" id="ARBA00022723"/>
    </source>
</evidence>
<keyword evidence="3" id="KW-0862">Zinc</keyword>
<evidence type="ECO:0000256" key="3">
    <source>
        <dbReference type="ARBA" id="ARBA00022833"/>
    </source>
</evidence>
<sequence length="911" mass="100857">MSTNHNPSERANPSFINIVGRDEQAQLSHANQTSLLFIGGPRVPWLTGSLEPTVANARVQKAGHVSIGLPLTTSAWVADPPVSTSPGLNPEGLVAEFQQQEQRIDAEVISPPSNQPPPAPITPNLTPKPFNAPGNTQLSGNSVIPPQKTTTGQPRVVGQVAPSENHVSSTSTVSQGQESPGPGKTHPGLSMTRCPNPDRVSIQPHSTHQSQLQQPSVQRVAVHSTDFIFPLVLKLQLLRWRANTAILARTGDLSMWQHRLMAQIKKHREANRMHIGPVEAWRYNLLLNACSKNDIFFIAFHQTLYQLSTNQPLAPDLQSLFNSLHDMFKADAQVSPLHAVWFAAFPQDMTNANLPFPLPDSLLFDVIKFLLTFSGKWDSVISSVLSRGYPLMTFELVETLDCKSTVLQDLLFDISCGKLGLQGGPGVNRISSIRRTDVQNETAAKTHPSKAQVAQMRNDIIVKYKAVIMDNFLTPQGFVNATSRSSGSSSLLATSGSNMISPALIPIAAHGSPHWPVPLVAVHNNANVPNSGWHPTPLPHPQFNVAMQARPFISPAAPAAAAATAQSGCDAQPRFSTAPLARVEYPQSPYDWTSVQTGLHLQNRVSTFKFVVPDEDFAKRSRLVRTEEPRVHQFGRDTLRYRLRLSHSTRDDQTKGSARWPISPSVWPTEIYIVFNDVPVFPRRRQHFQKDLPIELTDMVQQHTNTVQVSFPKKIDCADMVPPLFLAVEVIATTDHASVLDMVHKAPKISADETRREMKRRIQPQDCDDIIVQDESLSISLRDPFSSILFRTPVKGLYCRHIECFDLETWLQTRRGKPSQSRTEPSLADGWKCPVCDEDARPPNLRIDEFLSEVREALVKTGTDGARRIKAQLDGTWTVEEEVNENDESNAEAAAAQTDESNQSIEVIEID</sequence>
<feature type="compositionally biased region" description="Low complexity" evidence="5">
    <location>
        <begin position="891"/>
        <end position="902"/>
    </location>
</feature>
<feature type="domain" description="SP-RING-type" evidence="6">
    <location>
        <begin position="768"/>
        <end position="860"/>
    </location>
</feature>
<dbReference type="GO" id="GO:0061665">
    <property type="term" value="F:SUMO ligase activity"/>
    <property type="evidence" value="ECO:0007669"/>
    <property type="project" value="TreeGrafter"/>
</dbReference>
<dbReference type="PANTHER" id="PTHR10782">
    <property type="entry name" value="ZINC FINGER MIZ DOMAIN-CONTAINING PROTEIN"/>
    <property type="match status" value="1"/>
</dbReference>
<keyword evidence="2 4" id="KW-0863">Zinc-finger</keyword>
<protein>
    <recommendedName>
        <fullName evidence="6">SP-RING-type domain-containing protein</fullName>
    </recommendedName>
</protein>
<dbReference type="RefSeq" id="XP_042998262.1">
    <property type="nucleotide sequence ID" value="XM_043142328.1"/>
</dbReference>
<dbReference type="PROSITE" id="PS51044">
    <property type="entry name" value="ZF_SP_RING"/>
    <property type="match status" value="1"/>
</dbReference>
<keyword evidence="8" id="KW-1185">Reference proteome</keyword>
<evidence type="ECO:0000313" key="8">
    <source>
        <dbReference type="Proteomes" id="UP000027002"/>
    </source>
</evidence>
<dbReference type="GO" id="GO:0016925">
    <property type="term" value="P:protein sumoylation"/>
    <property type="evidence" value="ECO:0007669"/>
    <property type="project" value="TreeGrafter"/>
</dbReference>
<feature type="region of interest" description="Disordered" evidence="5">
    <location>
        <begin position="881"/>
        <end position="911"/>
    </location>
</feature>
<dbReference type="GO" id="GO:0000785">
    <property type="term" value="C:chromatin"/>
    <property type="evidence" value="ECO:0007669"/>
    <property type="project" value="TreeGrafter"/>
</dbReference>
<evidence type="ECO:0000313" key="7">
    <source>
        <dbReference type="EMBL" id="QUC20589.1"/>
    </source>
</evidence>
<accession>A0A8E5HS62</accession>
<evidence type="ECO:0000259" key="6">
    <source>
        <dbReference type="PROSITE" id="PS51044"/>
    </source>
</evidence>
<feature type="compositionally biased region" description="Polar residues" evidence="5">
    <location>
        <begin position="165"/>
        <end position="178"/>
    </location>
</feature>
<dbReference type="GO" id="GO:0008270">
    <property type="term" value="F:zinc ion binding"/>
    <property type="evidence" value="ECO:0007669"/>
    <property type="project" value="UniProtKB-KW"/>
</dbReference>
<feature type="compositionally biased region" description="Polar residues" evidence="5">
    <location>
        <begin position="133"/>
        <end position="153"/>
    </location>
</feature>
<reference evidence="7" key="1">
    <citation type="submission" date="2020-03" db="EMBL/GenBank/DDBJ databases">
        <title>A mixture of massive structural variations and highly conserved coding sequences in Ustilaginoidea virens genome.</title>
        <authorList>
            <person name="Zhang K."/>
            <person name="Zhao Z."/>
            <person name="Zhang Z."/>
            <person name="Li Y."/>
            <person name="Hsiang T."/>
            <person name="Sun W."/>
        </authorList>
    </citation>
    <scope>NUCLEOTIDE SEQUENCE</scope>
    <source>
        <strain evidence="7">UV-8b</strain>
    </source>
</reference>
<feature type="compositionally biased region" description="Acidic residues" evidence="5">
    <location>
        <begin position="881"/>
        <end position="890"/>
    </location>
</feature>
<dbReference type="KEGG" id="uvi:66065608"/>
<evidence type="ECO:0000256" key="4">
    <source>
        <dbReference type="PROSITE-ProRule" id="PRU00452"/>
    </source>
</evidence>
<proteinExistence type="predicted"/>
<name>A0A8E5HS62_USTVR</name>
<feature type="region of interest" description="Disordered" evidence="5">
    <location>
        <begin position="108"/>
        <end position="214"/>
    </location>
</feature>
<dbReference type="InterPro" id="IPR013083">
    <property type="entry name" value="Znf_RING/FYVE/PHD"/>
</dbReference>
<evidence type="ECO:0000256" key="2">
    <source>
        <dbReference type="ARBA" id="ARBA00022771"/>
    </source>
</evidence>
<dbReference type="Pfam" id="PF02891">
    <property type="entry name" value="zf-MIZ"/>
    <property type="match status" value="1"/>
</dbReference>
<dbReference type="CDD" id="cd16650">
    <property type="entry name" value="SP-RING_PIAS-like"/>
    <property type="match status" value="1"/>
</dbReference>
<organism evidence="7 8">
    <name type="scientific">Ustilaginoidea virens</name>
    <name type="common">Rice false smut fungus</name>
    <name type="synonym">Villosiclava virens</name>
    <dbReference type="NCBI Taxonomy" id="1159556"/>
    <lineage>
        <taxon>Eukaryota</taxon>
        <taxon>Fungi</taxon>
        <taxon>Dikarya</taxon>
        <taxon>Ascomycota</taxon>
        <taxon>Pezizomycotina</taxon>
        <taxon>Sordariomycetes</taxon>
        <taxon>Hypocreomycetidae</taxon>
        <taxon>Hypocreales</taxon>
        <taxon>Clavicipitaceae</taxon>
        <taxon>Ustilaginoidea</taxon>
    </lineage>
</organism>
<dbReference type="PANTHER" id="PTHR10782:SF4">
    <property type="entry name" value="TONALLI, ISOFORM E"/>
    <property type="match status" value="1"/>
</dbReference>
<dbReference type="InterPro" id="IPR018527">
    <property type="entry name" value="Rubredoxin_Fe_BS"/>
</dbReference>